<sequence length="351" mass="40174">MAIPKLTKAGFKTSKRSAPTSIDFRRRAPPIMICCLLVVLTARKLTELYNLPHGPTLLRGLAKDTNRETMPNLSSLGFKDPAPFERLSSLTWELHEYSKMSRQSSTPPADRTRPRLLIAQTTSDFYKPLFDIGRPLNQEYARVHSHDFVVARGIYLLDETKNETEASVPESRATYNKIALLSYALRQGKYDKLLILDSDAVIRDFDLDFATYGPDPRVMLFGHPVEAHQPANNWNVNIGVGLWNLHQDLLRPTWYDWYNRSMSRVYHGMTDEDQEVLHDIFREMPDESRPVRGVNNHFCGNEGALIQHFMRMSHATFAVIEESRVEIMKAAAQETMAFYRALLDSGNNQAQ</sequence>
<proteinExistence type="predicted"/>
<gene>
    <name evidence="1" type="ORF">PTTT1_LOCUS20520</name>
</gene>
<protein>
    <recommendedName>
        <fullName evidence="2">Nucleotide-diphospho-sugar transferase</fullName>
    </recommendedName>
</protein>
<dbReference type="SUPFAM" id="SSF53448">
    <property type="entry name" value="Nucleotide-diphospho-sugar transferases"/>
    <property type="match status" value="1"/>
</dbReference>
<reference evidence="1" key="1">
    <citation type="submission" date="2022-02" db="EMBL/GenBank/DDBJ databases">
        <authorList>
            <person name="Giguere J D."/>
        </authorList>
    </citation>
    <scope>NUCLEOTIDE SEQUENCE</scope>
    <source>
        <strain evidence="1">CCAP 1055/1</strain>
    </source>
</reference>
<accession>A0A8J9X3I5</accession>
<organism evidence="1">
    <name type="scientific">Phaeodactylum tricornutum</name>
    <name type="common">Diatom</name>
    <dbReference type="NCBI Taxonomy" id="2850"/>
    <lineage>
        <taxon>Eukaryota</taxon>
        <taxon>Sar</taxon>
        <taxon>Stramenopiles</taxon>
        <taxon>Ochrophyta</taxon>
        <taxon>Bacillariophyta</taxon>
        <taxon>Bacillariophyceae</taxon>
        <taxon>Bacillariophycidae</taxon>
        <taxon>Naviculales</taxon>
        <taxon>Phaeodactylaceae</taxon>
        <taxon>Phaeodactylum</taxon>
    </lineage>
</organism>
<dbReference type="AlphaFoldDB" id="A0A8J9X3I5"/>
<dbReference type="EMBL" id="OU594958">
    <property type="protein sequence ID" value="CAG9282724.1"/>
    <property type="molecule type" value="Genomic_DNA"/>
</dbReference>
<name>A0A8J9X3I5_PHATR</name>
<dbReference type="InterPro" id="IPR029044">
    <property type="entry name" value="Nucleotide-diphossugar_trans"/>
</dbReference>
<evidence type="ECO:0000313" key="1">
    <source>
        <dbReference type="EMBL" id="CAG9282724.1"/>
    </source>
</evidence>
<dbReference type="Proteomes" id="UP000836788">
    <property type="component" value="Chromosome 17"/>
</dbReference>
<evidence type="ECO:0008006" key="2">
    <source>
        <dbReference type="Google" id="ProtNLM"/>
    </source>
</evidence>